<evidence type="ECO:0000313" key="3">
    <source>
        <dbReference type="Proteomes" id="UP000193944"/>
    </source>
</evidence>
<gene>
    <name evidence="2" type="ORF">BCR32DRAFT_278366</name>
</gene>
<evidence type="ECO:0000256" key="1">
    <source>
        <dbReference type="SAM" id="SignalP"/>
    </source>
</evidence>
<name>A0A1Y1XBF9_9FUNG</name>
<evidence type="ECO:0000313" key="2">
    <source>
        <dbReference type="EMBL" id="ORX83057.1"/>
    </source>
</evidence>
<feature type="signal peptide" evidence="1">
    <location>
        <begin position="1"/>
        <end position="18"/>
    </location>
</feature>
<proteinExistence type="predicted"/>
<feature type="chain" id="PRO_5011004610" evidence="1">
    <location>
        <begin position="19"/>
        <end position="90"/>
    </location>
</feature>
<reference evidence="2 3" key="1">
    <citation type="submission" date="2016-08" db="EMBL/GenBank/DDBJ databases">
        <title>A Parts List for Fungal Cellulosomes Revealed by Comparative Genomics.</title>
        <authorList>
            <consortium name="DOE Joint Genome Institute"/>
            <person name="Haitjema C.H."/>
            <person name="Gilmore S.P."/>
            <person name="Henske J.K."/>
            <person name="Solomon K.V."/>
            <person name="De Groot R."/>
            <person name="Kuo A."/>
            <person name="Mondo S.J."/>
            <person name="Salamov A.A."/>
            <person name="Labutti K."/>
            <person name="Zhao Z."/>
            <person name="Chiniquy J."/>
            <person name="Barry K."/>
            <person name="Brewer H.M."/>
            <person name="Purvine S.O."/>
            <person name="Wright A.T."/>
            <person name="Boxma B."/>
            <person name="Van Alen T."/>
            <person name="Hackstein J.H."/>
            <person name="Baker S.E."/>
            <person name="Grigoriev I.V."/>
            <person name="O'Malley M.A."/>
        </authorList>
    </citation>
    <scope>NUCLEOTIDE SEQUENCE [LARGE SCALE GENOMIC DNA]</scope>
    <source>
        <strain evidence="2 3">S4</strain>
    </source>
</reference>
<organism evidence="2 3">
    <name type="scientific">Anaeromyces robustus</name>
    <dbReference type="NCBI Taxonomy" id="1754192"/>
    <lineage>
        <taxon>Eukaryota</taxon>
        <taxon>Fungi</taxon>
        <taxon>Fungi incertae sedis</taxon>
        <taxon>Chytridiomycota</taxon>
        <taxon>Chytridiomycota incertae sedis</taxon>
        <taxon>Neocallimastigomycetes</taxon>
        <taxon>Neocallimastigales</taxon>
        <taxon>Neocallimastigaceae</taxon>
        <taxon>Anaeromyces</taxon>
    </lineage>
</organism>
<comment type="caution">
    <text evidence="2">The sequence shown here is derived from an EMBL/GenBank/DDBJ whole genome shotgun (WGS) entry which is preliminary data.</text>
</comment>
<dbReference type="EMBL" id="MCFG01000081">
    <property type="protein sequence ID" value="ORX83057.1"/>
    <property type="molecule type" value="Genomic_DNA"/>
</dbReference>
<reference evidence="2 3" key="2">
    <citation type="submission" date="2016-08" db="EMBL/GenBank/DDBJ databases">
        <title>Pervasive Adenine N6-methylation of Active Genes in Fungi.</title>
        <authorList>
            <consortium name="DOE Joint Genome Institute"/>
            <person name="Mondo S.J."/>
            <person name="Dannebaum R.O."/>
            <person name="Kuo R.C."/>
            <person name="Labutti K."/>
            <person name="Haridas S."/>
            <person name="Kuo A."/>
            <person name="Salamov A."/>
            <person name="Ahrendt S.R."/>
            <person name="Lipzen A."/>
            <person name="Sullivan W."/>
            <person name="Andreopoulos W.B."/>
            <person name="Clum A."/>
            <person name="Lindquist E."/>
            <person name="Daum C."/>
            <person name="Ramamoorthy G.K."/>
            <person name="Gryganskyi A."/>
            <person name="Culley D."/>
            <person name="Magnuson J.K."/>
            <person name="James T.Y."/>
            <person name="O'Malley M.A."/>
            <person name="Stajich J.E."/>
            <person name="Spatafora J.W."/>
            <person name="Visel A."/>
            <person name="Grigoriev I.V."/>
        </authorList>
    </citation>
    <scope>NUCLEOTIDE SEQUENCE [LARGE SCALE GENOMIC DNA]</scope>
    <source>
        <strain evidence="2 3">S4</strain>
    </source>
</reference>
<keyword evidence="3" id="KW-1185">Reference proteome</keyword>
<accession>A0A1Y1XBF9</accession>
<sequence>MRYIYLLVVAIFLSIVSSRSLEKRNYNYIDSSHTKTLCCGYAHDLHLETHNQYVHTSGVYDTNSGYIKLSWSCTLFEGWYDVGGGHEIRD</sequence>
<protein>
    <submittedName>
        <fullName evidence="2">Uncharacterized protein</fullName>
    </submittedName>
</protein>
<dbReference type="AlphaFoldDB" id="A0A1Y1XBF9"/>
<keyword evidence="1" id="KW-0732">Signal</keyword>
<dbReference type="Proteomes" id="UP000193944">
    <property type="component" value="Unassembled WGS sequence"/>
</dbReference>